<protein>
    <submittedName>
        <fullName evidence="2">Uncharacterized protein</fullName>
    </submittedName>
</protein>
<comment type="caution">
    <text evidence="2">The sequence shown here is derived from an EMBL/GenBank/DDBJ whole genome shotgun (WGS) entry which is preliminary data.</text>
</comment>
<dbReference type="AlphaFoldDB" id="A0A1R1PUU8"/>
<feature type="chain" id="PRO_5012729208" evidence="1">
    <location>
        <begin position="24"/>
        <end position="198"/>
    </location>
</feature>
<evidence type="ECO:0000313" key="2">
    <source>
        <dbReference type="EMBL" id="OMH84754.1"/>
    </source>
</evidence>
<evidence type="ECO:0000256" key="1">
    <source>
        <dbReference type="SAM" id="SignalP"/>
    </source>
</evidence>
<proteinExistence type="predicted"/>
<dbReference type="Proteomes" id="UP000188320">
    <property type="component" value="Unassembled WGS sequence"/>
</dbReference>
<keyword evidence="3" id="KW-1185">Reference proteome</keyword>
<dbReference type="EMBL" id="LSSK01000154">
    <property type="protein sequence ID" value="OMH84754.1"/>
    <property type="molecule type" value="Genomic_DNA"/>
</dbReference>
<feature type="signal peptide" evidence="1">
    <location>
        <begin position="1"/>
        <end position="23"/>
    </location>
</feature>
<organism evidence="2 3">
    <name type="scientific">Zancudomyces culisetae</name>
    <name type="common">Gut fungus</name>
    <name type="synonym">Smittium culisetae</name>
    <dbReference type="NCBI Taxonomy" id="1213189"/>
    <lineage>
        <taxon>Eukaryota</taxon>
        <taxon>Fungi</taxon>
        <taxon>Fungi incertae sedis</taxon>
        <taxon>Zoopagomycota</taxon>
        <taxon>Kickxellomycotina</taxon>
        <taxon>Harpellomycetes</taxon>
        <taxon>Harpellales</taxon>
        <taxon>Legeriomycetaceae</taxon>
        <taxon>Zancudomyces</taxon>
    </lineage>
</organism>
<sequence length="198" mass="23170">MAGNLIKHCVAIAICSFIQTIQCRDEVRELAELKMITPDYGLYNKGLIAKKAVENLNTYRYQSDLVGYKFVPFSNDTDTNPASYTTYIFKEICTLENTVIIKSVVWEVGDPQIDNSQKEYICFYPFDRDGSMYNEVVLDRHETYYIMLKFCIEDTTYHYAFEYVQLDEHAYIAKPVQDDCVFELLAPLRDQSRDEYLE</sequence>
<gene>
    <name evidence="2" type="ORF">AX774_g1718</name>
</gene>
<keyword evidence="1" id="KW-0732">Signal</keyword>
<evidence type="ECO:0000313" key="3">
    <source>
        <dbReference type="Proteomes" id="UP000188320"/>
    </source>
</evidence>
<reference evidence="3" key="1">
    <citation type="submission" date="2017-01" db="EMBL/GenBank/DDBJ databases">
        <authorList>
            <person name="Wang Y."/>
            <person name="White M."/>
            <person name="Kvist S."/>
            <person name="Moncalvo J.-M."/>
        </authorList>
    </citation>
    <scope>NUCLEOTIDE SEQUENCE [LARGE SCALE GENOMIC DNA]</scope>
    <source>
        <strain evidence="3">COL-18-3</strain>
    </source>
</reference>
<accession>A0A1R1PUU8</accession>
<name>A0A1R1PUU8_ZANCU</name>